<evidence type="ECO:0000313" key="5">
    <source>
        <dbReference type="Proteomes" id="UP001597380"/>
    </source>
</evidence>
<proteinExistence type="inferred from homology"/>
<evidence type="ECO:0000256" key="3">
    <source>
        <dbReference type="SAM" id="SignalP"/>
    </source>
</evidence>
<comment type="caution">
    <text evidence="4">The sequence shown here is derived from an EMBL/GenBank/DDBJ whole genome shotgun (WGS) entry which is preliminary data.</text>
</comment>
<evidence type="ECO:0000313" key="4">
    <source>
        <dbReference type="EMBL" id="MFD2098076.1"/>
    </source>
</evidence>
<sequence length="225" mass="24770">MKRLFQCIIGISTALICQFAVANTEVDIPEVIEVISVDGKDLGFRLLNQPESLTLAPGEHVLELRYKDLFEDDEGAHAVIKSVPLYIRFAAIQNGEFSITLDEPEDEEEAEKFAKNPKVALINKQDGQPVVSRQVTQVKQQQNWLANLLALPDSEEVYEAPSGSAVATPDPATAVPATKAGAVVTTPAGKLPQEASPKALEMLRYWWQEADVETRQAFIKEILSQ</sequence>
<dbReference type="InterPro" id="IPR018635">
    <property type="entry name" value="UPF0319"/>
</dbReference>
<accession>A0ABW4XR91</accession>
<dbReference type="EMBL" id="JBHUHT010000031">
    <property type="protein sequence ID" value="MFD2098076.1"/>
    <property type="molecule type" value="Genomic_DNA"/>
</dbReference>
<comment type="similarity">
    <text evidence="1">Belongs to the UPF0319 family.</text>
</comment>
<dbReference type="Proteomes" id="UP001597380">
    <property type="component" value="Unassembled WGS sequence"/>
</dbReference>
<keyword evidence="2 3" id="KW-0732">Signal</keyword>
<protein>
    <submittedName>
        <fullName evidence="4">DUF2057 domain-containing protein</fullName>
    </submittedName>
</protein>
<feature type="chain" id="PRO_5046087238" evidence="3">
    <location>
        <begin position="23"/>
        <end position="225"/>
    </location>
</feature>
<reference evidence="5" key="1">
    <citation type="journal article" date="2019" name="Int. J. Syst. Evol. Microbiol.">
        <title>The Global Catalogue of Microorganisms (GCM) 10K type strain sequencing project: providing services to taxonomists for standard genome sequencing and annotation.</title>
        <authorList>
            <consortium name="The Broad Institute Genomics Platform"/>
            <consortium name="The Broad Institute Genome Sequencing Center for Infectious Disease"/>
            <person name="Wu L."/>
            <person name="Ma J."/>
        </authorList>
    </citation>
    <scope>NUCLEOTIDE SEQUENCE [LARGE SCALE GENOMIC DNA]</scope>
    <source>
        <strain evidence="5">CGMCC 1.10992</strain>
    </source>
</reference>
<evidence type="ECO:0000256" key="1">
    <source>
        <dbReference type="ARBA" id="ARBA00008490"/>
    </source>
</evidence>
<dbReference type="PANTHER" id="PTHR38108">
    <property type="entry name" value="UPF0319 PROTEIN YCCT"/>
    <property type="match status" value="1"/>
</dbReference>
<evidence type="ECO:0000256" key="2">
    <source>
        <dbReference type="ARBA" id="ARBA00022729"/>
    </source>
</evidence>
<keyword evidence="5" id="KW-1185">Reference proteome</keyword>
<gene>
    <name evidence="4" type="ORF">ACFSJ3_19035</name>
</gene>
<feature type="signal peptide" evidence="3">
    <location>
        <begin position="1"/>
        <end position="22"/>
    </location>
</feature>
<dbReference type="PANTHER" id="PTHR38108:SF1">
    <property type="entry name" value="UPF0319 PROTEIN YCCT"/>
    <property type="match status" value="1"/>
</dbReference>
<name>A0ABW4XR91_9GAMM</name>
<dbReference type="RefSeq" id="WP_345342395.1">
    <property type="nucleotide sequence ID" value="NZ_BAABLI010000034.1"/>
</dbReference>
<dbReference type="Pfam" id="PF09829">
    <property type="entry name" value="DUF2057"/>
    <property type="match status" value="1"/>
</dbReference>
<organism evidence="4 5">
    <name type="scientific">Corallincola platygyrae</name>
    <dbReference type="NCBI Taxonomy" id="1193278"/>
    <lineage>
        <taxon>Bacteria</taxon>
        <taxon>Pseudomonadati</taxon>
        <taxon>Pseudomonadota</taxon>
        <taxon>Gammaproteobacteria</taxon>
        <taxon>Alteromonadales</taxon>
        <taxon>Psychromonadaceae</taxon>
        <taxon>Corallincola</taxon>
    </lineage>
</organism>